<evidence type="ECO:0000259" key="1">
    <source>
        <dbReference type="Pfam" id="PF03413"/>
    </source>
</evidence>
<name>A0A172YKP2_9GAMM</name>
<reference evidence="2 3" key="1">
    <citation type="submission" date="2016-04" db="EMBL/GenBank/DDBJ databases">
        <title>Complete Genome Sequence of Halotalea alkalilenta IHB B 13600.</title>
        <authorList>
            <person name="Swarnkar M.K."/>
            <person name="Sharma A."/>
            <person name="Kaushal K."/>
            <person name="Soni R."/>
            <person name="Rana S."/>
            <person name="Singh A.K."/>
            <person name="Gulati A."/>
        </authorList>
    </citation>
    <scope>NUCLEOTIDE SEQUENCE [LARGE SCALE GENOMIC DNA]</scope>
    <source>
        <strain evidence="2 3">IHB B 13600</strain>
    </source>
</reference>
<dbReference type="InterPro" id="IPR025711">
    <property type="entry name" value="PepSY"/>
</dbReference>
<protein>
    <recommendedName>
        <fullName evidence="1">PepSY domain-containing protein</fullName>
    </recommendedName>
</protein>
<dbReference type="Pfam" id="PF03413">
    <property type="entry name" value="PepSY"/>
    <property type="match status" value="1"/>
</dbReference>
<feature type="domain" description="PepSY" evidence="1">
    <location>
        <begin position="29"/>
        <end position="82"/>
    </location>
</feature>
<organism evidence="2 3">
    <name type="scientific">Halotalea alkalilenta</name>
    <dbReference type="NCBI Taxonomy" id="376489"/>
    <lineage>
        <taxon>Bacteria</taxon>
        <taxon>Pseudomonadati</taxon>
        <taxon>Pseudomonadota</taxon>
        <taxon>Gammaproteobacteria</taxon>
        <taxon>Oceanospirillales</taxon>
        <taxon>Halomonadaceae</taxon>
        <taxon>Halotalea</taxon>
    </lineage>
</organism>
<evidence type="ECO:0000313" key="2">
    <source>
        <dbReference type="EMBL" id="ANF59789.1"/>
    </source>
</evidence>
<proteinExistence type="predicted"/>
<accession>A0A172YKP2</accession>
<dbReference type="AlphaFoldDB" id="A0A172YKP2"/>
<dbReference type="Proteomes" id="UP000077875">
    <property type="component" value="Chromosome"/>
</dbReference>
<dbReference type="KEGG" id="haa:A5892_18920"/>
<dbReference type="EMBL" id="CP015243">
    <property type="protein sequence ID" value="ANF59789.1"/>
    <property type="molecule type" value="Genomic_DNA"/>
</dbReference>
<sequence>MALTWSIAPARAELDQNDALDLTEQGKILPLEEIIAQARHFHEGKLIEAMLEYHAPHYVYRLEILDEHGQVWDVLFDAASGERITTE</sequence>
<evidence type="ECO:0000313" key="3">
    <source>
        <dbReference type="Proteomes" id="UP000077875"/>
    </source>
</evidence>
<dbReference type="STRING" id="376489.A5892_18920"/>
<keyword evidence="3" id="KW-1185">Reference proteome</keyword>
<gene>
    <name evidence="2" type="ORF">A5892_18920</name>
</gene>